<keyword evidence="3 8" id="KW-0028">Amino-acid biosynthesis</keyword>
<keyword evidence="4 8" id="KW-0521">NADP</keyword>
<comment type="subunit">
    <text evidence="8">Homodimer.</text>
</comment>
<feature type="active site" description="Proton acceptor" evidence="8">
    <location>
        <position position="75"/>
    </location>
</feature>
<dbReference type="GO" id="GO:0009073">
    <property type="term" value="P:aromatic amino acid family biosynthetic process"/>
    <property type="evidence" value="ECO:0007669"/>
    <property type="project" value="UniProtKB-KW"/>
</dbReference>
<dbReference type="Pfam" id="PF18317">
    <property type="entry name" value="SDH_C"/>
    <property type="match status" value="1"/>
</dbReference>
<dbReference type="Gene3D" id="3.40.50.10860">
    <property type="entry name" value="Leucine Dehydrogenase, chain A, domain 1"/>
    <property type="match status" value="1"/>
</dbReference>
<dbReference type="NCBIfam" id="TIGR00507">
    <property type="entry name" value="aroE"/>
    <property type="match status" value="1"/>
</dbReference>
<dbReference type="CDD" id="cd01065">
    <property type="entry name" value="NAD_bind_Shikimate_DH"/>
    <property type="match status" value="1"/>
</dbReference>
<dbReference type="FunFam" id="3.40.50.10860:FF:000006">
    <property type="entry name" value="Shikimate dehydrogenase (NADP(+))"/>
    <property type="match status" value="1"/>
</dbReference>
<dbReference type="InterPro" id="IPR046346">
    <property type="entry name" value="Aminoacid_DH-like_N_sf"/>
</dbReference>
<evidence type="ECO:0000256" key="5">
    <source>
        <dbReference type="ARBA" id="ARBA00023002"/>
    </source>
</evidence>
<evidence type="ECO:0000313" key="12">
    <source>
        <dbReference type="EMBL" id="QHI99800.1"/>
    </source>
</evidence>
<dbReference type="AlphaFoldDB" id="A0A857J705"/>
<evidence type="ECO:0000256" key="1">
    <source>
        <dbReference type="ARBA" id="ARBA00004871"/>
    </source>
</evidence>
<dbReference type="InterPro" id="IPR041121">
    <property type="entry name" value="SDH_C"/>
</dbReference>
<feature type="binding site" evidence="8">
    <location>
        <begin position="160"/>
        <end position="165"/>
    </location>
    <ligand>
        <name>NADP(+)</name>
        <dbReference type="ChEBI" id="CHEBI:58349"/>
    </ligand>
</feature>
<accession>A0A857J705</accession>
<feature type="binding site" evidence="8">
    <location>
        <position position="111"/>
    </location>
    <ligand>
        <name>shikimate</name>
        <dbReference type="ChEBI" id="CHEBI:36208"/>
    </ligand>
</feature>
<dbReference type="Pfam" id="PF08501">
    <property type="entry name" value="Shikimate_dh_N"/>
    <property type="match status" value="1"/>
</dbReference>
<dbReference type="NCBIfam" id="NF001310">
    <property type="entry name" value="PRK00258.1-2"/>
    <property type="match status" value="1"/>
</dbReference>
<evidence type="ECO:0000256" key="7">
    <source>
        <dbReference type="ARBA" id="ARBA00049442"/>
    </source>
</evidence>
<dbReference type="HAMAP" id="MF_00222">
    <property type="entry name" value="Shikimate_DH_AroE"/>
    <property type="match status" value="1"/>
</dbReference>
<feature type="binding site" evidence="8">
    <location>
        <position position="251"/>
    </location>
    <ligand>
        <name>NADP(+)</name>
        <dbReference type="ChEBI" id="CHEBI:58349"/>
    </ligand>
</feature>
<keyword evidence="13" id="KW-1185">Reference proteome</keyword>
<dbReference type="EMBL" id="CP047650">
    <property type="protein sequence ID" value="QHI99800.1"/>
    <property type="molecule type" value="Genomic_DNA"/>
</dbReference>
<feature type="domain" description="Shikimate dehydrogenase substrate binding N-terminal" evidence="10">
    <location>
        <begin position="16"/>
        <end position="98"/>
    </location>
</feature>
<keyword evidence="5 8" id="KW-0560">Oxidoreductase</keyword>
<dbReference type="GO" id="GO:0008652">
    <property type="term" value="P:amino acid biosynthetic process"/>
    <property type="evidence" value="ECO:0007669"/>
    <property type="project" value="UniProtKB-KW"/>
</dbReference>
<dbReference type="GO" id="GO:0019632">
    <property type="term" value="P:shikimate metabolic process"/>
    <property type="evidence" value="ECO:0007669"/>
    <property type="project" value="InterPro"/>
</dbReference>
<organism evidence="12 13">
    <name type="scientific">Xylophilus rhododendri</name>
    <dbReference type="NCBI Taxonomy" id="2697032"/>
    <lineage>
        <taxon>Bacteria</taxon>
        <taxon>Pseudomonadati</taxon>
        <taxon>Pseudomonadota</taxon>
        <taxon>Betaproteobacteria</taxon>
        <taxon>Burkholderiales</taxon>
        <taxon>Xylophilus</taxon>
    </lineage>
</organism>
<evidence type="ECO:0000256" key="8">
    <source>
        <dbReference type="HAMAP-Rule" id="MF_00222"/>
    </source>
</evidence>
<evidence type="ECO:0000256" key="4">
    <source>
        <dbReference type="ARBA" id="ARBA00022857"/>
    </source>
</evidence>
<dbReference type="InterPro" id="IPR022893">
    <property type="entry name" value="Shikimate_DH_fam"/>
</dbReference>
<dbReference type="RefSeq" id="WP_160553611.1">
    <property type="nucleotide sequence ID" value="NZ_CP047650.1"/>
</dbReference>
<dbReference type="GO" id="GO:0004764">
    <property type="term" value="F:shikimate 3-dehydrogenase (NADP+) activity"/>
    <property type="evidence" value="ECO:0007669"/>
    <property type="project" value="UniProtKB-UniRule"/>
</dbReference>
<feature type="binding site" evidence="8">
    <location>
        <begin position="24"/>
        <end position="26"/>
    </location>
    <ligand>
        <name>shikimate</name>
        <dbReference type="ChEBI" id="CHEBI:36208"/>
    </ligand>
</feature>
<dbReference type="GO" id="GO:0050661">
    <property type="term" value="F:NADP binding"/>
    <property type="evidence" value="ECO:0007669"/>
    <property type="project" value="InterPro"/>
</dbReference>
<feature type="binding site" evidence="8">
    <location>
        <begin position="136"/>
        <end position="140"/>
    </location>
    <ligand>
        <name>NADP(+)</name>
        <dbReference type="ChEBI" id="CHEBI:58349"/>
    </ligand>
</feature>
<dbReference type="InterPro" id="IPR011342">
    <property type="entry name" value="Shikimate_DH"/>
</dbReference>
<dbReference type="GO" id="GO:0009423">
    <property type="term" value="P:chorismate biosynthetic process"/>
    <property type="evidence" value="ECO:0007669"/>
    <property type="project" value="UniProtKB-UniRule"/>
</dbReference>
<feature type="binding site" evidence="8">
    <location>
        <position position="71"/>
    </location>
    <ligand>
        <name>shikimate</name>
        <dbReference type="ChEBI" id="CHEBI:36208"/>
    </ligand>
</feature>
<dbReference type="InterPro" id="IPR036291">
    <property type="entry name" value="NAD(P)-bd_dom_sf"/>
</dbReference>
<gene>
    <name evidence="8 12" type="primary">aroE</name>
    <name evidence="12" type="ORF">GT347_18525</name>
</gene>
<feature type="binding site" evidence="8">
    <location>
        <position position="87"/>
    </location>
    <ligand>
        <name>NADP(+)</name>
        <dbReference type="ChEBI" id="CHEBI:58349"/>
    </ligand>
</feature>
<dbReference type="PANTHER" id="PTHR21089:SF1">
    <property type="entry name" value="BIFUNCTIONAL 3-DEHYDROQUINATE DEHYDRATASE_SHIKIMATE DEHYDROGENASE, CHLOROPLASTIC"/>
    <property type="match status" value="1"/>
</dbReference>
<evidence type="ECO:0000259" key="10">
    <source>
        <dbReference type="Pfam" id="PF08501"/>
    </source>
</evidence>
<feature type="binding site" evidence="8">
    <location>
        <position position="258"/>
    </location>
    <ligand>
        <name>shikimate</name>
        <dbReference type="ChEBI" id="CHEBI:36208"/>
    </ligand>
</feature>
<comment type="pathway">
    <text evidence="1 8">Metabolic intermediate biosynthesis; chorismate biosynthesis; chorismate from D-erythrose 4-phosphate and phosphoenolpyruvate: step 4/7.</text>
</comment>
<comment type="similarity">
    <text evidence="8">Belongs to the shikimate dehydrogenase family.</text>
</comment>
<feature type="binding site" evidence="8">
    <location>
        <position position="228"/>
    </location>
    <ligand>
        <name>NADP(+)</name>
        <dbReference type="ChEBI" id="CHEBI:58349"/>
    </ligand>
</feature>
<feature type="domain" description="SDH C-terminal" evidence="11">
    <location>
        <begin position="251"/>
        <end position="281"/>
    </location>
</feature>
<dbReference type="Gene3D" id="3.40.50.720">
    <property type="entry name" value="NAD(P)-binding Rossmann-like Domain"/>
    <property type="match status" value="1"/>
</dbReference>
<dbReference type="PANTHER" id="PTHR21089">
    <property type="entry name" value="SHIKIMATE DEHYDROGENASE"/>
    <property type="match status" value="1"/>
</dbReference>
<dbReference type="SUPFAM" id="SSF53223">
    <property type="entry name" value="Aminoacid dehydrogenase-like, N-terminal domain"/>
    <property type="match status" value="1"/>
</dbReference>
<dbReference type="InterPro" id="IPR006151">
    <property type="entry name" value="Shikm_DH/Glu-tRNA_Rdtase"/>
</dbReference>
<comment type="function">
    <text evidence="8">Involved in the biosynthesis of the chorismate, which leads to the biosynthesis of aromatic amino acids. Catalyzes the reversible NADPH linked reduction of 3-dehydroshikimate (DHSA) to yield shikimate (SA).</text>
</comment>
<feature type="binding site" evidence="8">
    <location>
        <position position="230"/>
    </location>
    <ligand>
        <name>shikimate</name>
        <dbReference type="ChEBI" id="CHEBI:36208"/>
    </ligand>
</feature>
<reference evidence="12 13" key="1">
    <citation type="submission" date="2020-01" db="EMBL/GenBank/DDBJ databases">
        <title>Genome sequencing of strain KACC 21265.</title>
        <authorList>
            <person name="Heo J."/>
            <person name="Kim S.-J."/>
            <person name="Kim J.-S."/>
            <person name="Hong S.-B."/>
            <person name="Kwon S.-W."/>
        </authorList>
    </citation>
    <scope>NUCLEOTIDE SEQUENCE [LARGE SCALE GENOMIC DNA]</scope>
    <source>
        <strain evidence="12 13">KACC 21265</strain>
    </source>
</reference>
<protein>
    <recommendedName>
        <fullName evidence="2 8">Shikimate dehydrogenase (NADP(+))</fullName>
        <shortName evidence="8">SDH</shortName>
        <ecNumber evidence="2 8">1.1.1.25</ecNumber>
    </recommendedName>
</protein>
<dbReference type="EC" id="1.1.1.25" evidence="2 8"/>
<evidence type="ECO:0000256" key="2">
    <source>
        <dbReference type="ARBA" id="ARBA00012962"/>
    </source>
</evidence>
<dbReference type="Proteomes" id="UP000464787">
    <property type="component" value="Chromosome"/>
</dbReference>
<dbReference type="UniPathway" id="UPA00053">
    <property type="reaction ID" value="UER00087"/>
</dbReference>
<sequence>MSADISSPSGADRYCVMGNPVAHSRSPWIHARFAELAGDLIHYGAQLVALDGFAEGVRAFSASGGRGCNVTVPFKFEAAAIADRLTDRARIAGAANTLRFEDGQIHADNTDGAGLVADIERNAGISIAGREVLLIGAGGASAGVLGPLLGAAPARLVVANRTAEKARALVDSHQALAHLADCLLQAQPIEALSGPFDIVINATASSLAGAAVPVPASVLRPGSLALDMMYGPSAAAFLAWARQHQAMPRDGLGMLVEQASEAFFHWRGIRPPSAQVLAELRALVDGGTA</sequence>
<dbReference type="InterPro" id="IPR013708">
    <property type="entry name" value="Shikimate_DH-bd_N"/>
</dbReference>
<keyword evidence="6 8" id="KW-0057">Aromatic amino acid biosynthesis</keyword>
<dbReference type="KEGG" id="xyk:GT347_18525"/>
<dbReference type="Pfam" id="PF01488">
    <property type="entry name" value="Shikimate_DH"/>
    <property type="match status" value="1"/>
</dbReference>
<name>A0A857J705_9BURK</name>
<evidence type="ECO:0000313" key="13">
    <source>
        <dbReference type="Proteomes" id="UP000464787"/>
    </source>
</evidence>
<evidence type="ECO:0000259" key="11">
    <source>
        <dbReference type="Pfam" id="PF18317"/>
    </source>
</evidence>
<feature type="binding site" evidence="8">
    <location>
        <position position="96"/>
    </location>
    <ligand>
        <name>shikimate</name>
        <dbReference type="ChEBI" id="CHEBI:36208"/>
    </ligand>
</feature>
<comment type="catalytic activity">
    <reaction evidence="7 8">
        <text>shikimate + NADP(+) = 3-dehydroshikimate + NADPH + H(+)</text>
        <dbReference type="Rhea" id="RHEA:17737"/>
        <dbReference type="ChEBI" id="CHEBI:15378"/>
        <dbReference type="ChEBI" id="CHEBI:16630"/>
        <dbReference type="ChEBI" id="CHEBI:36208"/>
        <dbReference type="ChEBI" id="CHEBI:57783"/>
        <dbReference type="ChEBI" id="CHEBI:58349"/>
        <dbReference type="EC" id="1.1.1.25"/>
    </reaction>
</comment>
<evidence type="ECO:0000256" key="6">
    <source>
        <dbReference type="ARBA" id="ARBA00023141"/>
    </source>
</evidence>
<proteinExistence type="inferred from homology"/>
<evidence type="ECO:0000259" key="9">
    <source>
        <dbReference type="Pfam" id="PF01488"/>
    </source>
</evidence>
<feature type="domain" description="Quinate/shikimate 5-dehydrogenase/glutamyl-tRNA reductase" evidence="9">
    <location>
        <begin position="126"/>
        <end position="206"/>
    </location>
</feature>
<dbReference type="SUPFAM" id="SSF51735">
    <property type="entry name" value="NAD(P)-binding Rossmann-fold domains"/>
    <property type="match status" value="1"/>
</dbReference>
<evidence type="ECO:0000256" key="3">
    <source>
        <dbReference type="ARBA" id="ARBA00022605"/>
    </source>
</evidence>
<dbReference type="GO" id="GO:0005829">
    <property type="term" value="C:cytosol"/>
    <property type="evidence" value="ECO:0007669"/>
    <property type="project" value="TreeGrafter"/>
</dbReference>